<evidence type="ECO:0000256" key="2">
    <source>
        <dbReference type="ARBA" id="ARBA00023002"/>
    </source>
</evidence>
<organism evidence="3 4">
    <name type="scientific">Pseudonocardia eucalypti</name>
    <dbReference type="NCBI Taxonomy" id="648755"/>
    <lineage>
        <taxon>Bacteria</taxon>
        <taxon>Bacillati</taxon>
        <taxon>Actinomycetota</taxon>
        <taxon>Actinomycetes</taxon>
        <taxon>Pseudonocardiales</taxon>
        <taxon>Pseudonocardiaceae</taxon>
        <taxon>Pseudonocardia</taxon>
    </lineage>
</organism>
<dbReference type="InterPro" id="IPR036291">
    <property type="entry name" value="NAD(P)-bd_dom_sf"/>
</dbReference>
<comment type="caution">
    <text evidence="3">The sequence shown here is derived from an EMBL/GenBank/DDBJ whole genome shotgun (WGS) entry which is preliminary data.</text>
</comment>
<dbReference type="SUPFAM" id="SSF51735">
    <property type="entry name" value="NAD(P)-binding Rossmann-fold domains"/>
    <property type="match status" value="1"/>
</dbReference>
<evidence type="ECO:0000256" key="1">
    <source>
        <dbReference type="ARBA" id="ARBA00006484"/>
    </source>
</evidence>
<reference evidence="4" key="1">
    <citation type="journal article" date="2019" name="Int. J. Syst. Evol. Microbiol.">
        <title>The Global Catalogue of Microorganisms (GCM) 10K type strain sequencing project: providing services to taxonomists for standard genome sequencing and annotation.</title>
        <authorList>
            <consortium name="The Broad Institute Genomics Platform"/>
            <consortium name="The Broad Institute Genome Sequencing Center for Infectious Disease"/>
            <person name="Wu L."/>
            <person name="Ma J."/>
        </authorList>
    </citation>
    <scope>NUCLEOTIDE SEQUENCE [LARGE SCALE GENOMIC DNA]</scope>
    <source>
        <strain evidence="4">JCM 18303</strain>
    </source>
</reference>
<dbReference type="PANTHER" id="PTHR24321:SF8">
    <property type="entry name" value="ESTRADIOL 17-BETA-DEHYDROGENASE 8-RELATED"/>
    <property type="match status" value="1"/>
</dbReference>
<sequence length="254" mass="25577">MADVLKDKIAIVTGGAKGLGAGIAAELDSEGAHVVVTDVDGEGAAKTAAGLARGESAVCDVRDDAAVAALVADVVGRHGKLDIMVANAGIGTVTPLADMTIDAWRQVLAVNLDGVFSSVRHAARAMAASGGGSIITMASITAFAGSPLIGHYAAAKAAVVSLTKTAAIEFRGHGVRVNAICPGFIGTDLVTDRAPEFEQQLGVDDFTAVISQAQGRMGEVRDVTPLAAFLASDRSRFSNGSAFVVDGGMSASLV</sequence>
<evidence type="ECO:0000313" key="4">
    <source>
        <dbReference type="Proteomes" id="UP001428817"/>
    </source>
</evidence>
<dbReference type="InterPro" id="IPR020904">
    <property type="entry name" value="Sc_DH/Rdtase_CS"/>
</dbReference>
<dbReference type="Gene3D" id="3.40.50.720">
    <property type="entry name" value="NAD(P)-binding Rossmann-like Domain"/>
    <property type="match status" value="1"/>
</dbReference>
<dbReference type="RefSeq" id="WP_185065590.1">
    <property type="nucleotide sequence ID" value="NZ_BAABJP010000068.1"/>
</dbReference>
<proteinExistence type="inferred from homology"/>
<dbReference type="CDD" id="cd05233">
    <property type="entry name" value="SDR_c"/>
    <property type="match status" value="1"/>
</dbReference>
<accession>A0ABP9RF27</accession>
<dbReference type="InterPro" id="IPR002347">
    <property type="entry name" value="SDR_fam"/>
</dbReference>
<dbReference type="PRINTS" id="PR00081">
    <property type="entry name" value="GDHRDH"/>
</dbReference>
<evidence type="ECO:0000313" key="3">
    <source>
        <dbReference type="EMBL" id="GAA5175801.1"/>
    </source>
</evidence>
<name>A0ABP9RF27_9PSEU</name>
<gene>
    <name evidence="3" type="ORF">GCM10023321_82580</name>
</gene>
<dbReference type="PANTHER" id="PTHR24321">
    <property type="entry name" value="DEHYDROGENASES, SHORT CHAIN"/>
    <property type="match status" value="1"/>
</dbReference>
<dbReference type="Proteomes" id="UP001428817">
    <property type="component" value="Unassembled WGS sequence"/>
</dbReference>
<dbReference type="PRINTS" id="PR00080">
    <property type="entry name" value="SDRFAMILY"/>
</dbReference>
<comment type="similarity">
    <text evidence="1">Belongs to the short-chain dehydrogenases/reductases (SDR) family.</text>
</comment>
<dbReference type="EMBL" id="BAABJP010000068">
    <property type="protein sequence ID" value="GAA5175801.1"/>
    <property type="molecule type" value="Genomic_DNA"/>
</dbReference>
<keyword evidence="4" id="KW-1185">Reference proteome</keyword>
<protein>
    <submittedName>
        <fullName evidence="3">SDR family oxidoreductase</fullName>
    </submittedName>
</protein>
<dbReference type="PROSITE" id="PS00061">
    <property type="entry name" value="ADH_SHORT"/>
    <property type="match status" value="1"/>
</dbReference>
<dbReference type="Pfam" id="PF13561">
    <property type="entry name" value="adh_short_C2"/>
    <property type="match status" value="1"/>
</dbReference>
<keyword evidence="2" id="KW-0560">Oxidoreductase</keyword>